<dbReference type="AlphaFoldDB" id="S9R437"/>
<dbReference type="EMBL" id="KE503207">
    <property type="protein sequence ID" value="EPX73090.1"/>
    <property type="molecule type" value="Genomic_DNA"/>
</dbReference>
<dbReference type="PANTHER" id="PTHR14107:SF16">
    <property type="entry name" value="AT02583P"/>
    <property type="match status" value="1"/>
</dbReference>
<reference evidence="5 6" key="1">
    <citation type="journal article" date="2011" name="Science">
        <title>Comparative functional genomics of the fission yeasts.</title>
        <authorList>
            <person name="Rhind N."/>
            <person name="Chen Z."/>
            <person name="Yassour M."/>
            <person name="Thompson D.A."/>
            <person name="Haas B.J."/>
            <person name="Habib N."/>
            <person name="Wapinski I."/>
            <person name="Roy S."/>
            <person name="Lin M.F."/>
            <person name="Heiman D.I."/>
            <person name="Young S.K."/>
            <person name="Furuya K."/>
            <person name="Guo Y."/>
            <person name="Pidoux A."/>
            <person name="Chen H.M."/>
            <person name="Robbertse B."/>
            <person name="Goldberg J.M."/>
            <person name="Aoki K."/>
            <person name="Bayne E.H."/>
            <person name="Berlin A.M."/>
            <person name="Desjardins C.A."/>
            <person name="Dobbs E."/>
            <person name="Dukaj L."/>
            <person name="Fan L."/>
            <person name="FitzGerald M.G."/>
            <person name="French C."/>
            <person name="Gujja S."/>
            <person name="Hansen K."/>
            <person name="Keifenheim D."/>
            <person name="Levin J.Z."/>
            <person name="Mosher R.A."/>
            <person name="Mueller C.A."/>
            <person name="Pfiffner J."/>
            <person name="Priest M."/>
            <person name="Russ C."/>
            <person name="Smialowska A."/>
            <person name="Swoboda P."/>
            <person name="Sykes S.M."/>
            <person name="Vaughn M."/>
            <person name="Vengrova S."/>
            <person name="Yoder R."/>
            <person name="Zeng Q."/>
            <person name="Allshire R."/>
            <person name="Baulcombe D."/>
            <person name="Birren B.W."/>
            <person name="Brown W."/>
            <person name="Ekwall K."/>
            <person name="Kellis M."/>
            <person name="Leatherwood J."/>
            <person name="Levin H."/>
            <person name="Margalit H."/>
            <person name="Martienssen R."/>
            <person name="Nieduszynski C.A."/>
            <person name="Spatafora J.W."/>
            <person name="Friedman N."/>
            <person name="Dalgaard J.Z."/>
            <person name="Baumann P."/>
            <person name="Niki H."/>
            <person name="Regev A."/>
            <person name="Nusbaum C."/>
        </authorList>
    </citation>
    <scope>NUCLEOTIDE SEQUENCE [LARGE SCALE GENOMIC DNA]</scope>
    <source>
        <strain evidence="6">yFS286</strain>
    </source>
</reference>
<dbReference type="VEuPathDB" id="FungiDB:SOCG_00846"/>
<dbReference type="InterPro" id="IPR051362">
    <property type="entry name" value="WD_repeat_creC_regulators"/>
</dbReference>
<dbReference type="InterPro" id="IPR001680">
    <property type="entry name" value="WD40_rpt"/>
</dbReference>
<dbReference type="GO" id="GO:0051286">
    <property type="term" value="C:cell tip"/>
    <property type="evidence" value="ECO:0007669"/>
    <property type="project" value="TreeGrafter"/>
</dbReference>
<evidence type="ECO:0000313" key="5">
    <source>
        <dbReference type="EMBL" id="EPX73090.1"/>
    </source>
</evidence>
<protein>
    <submittedName>
        <fullName evidence="5">WDR20 family WD repeat protein</fullName>
    </submittedName>
</protein>
<keyword evidence="2" id="KW-0677">Repeat</keyword>
<sequence length="539" mass="61258">MSSNITRPVLFIPVREGEYVLKDEVQLSISTQKYHVSGSPLDPNTPIKSPVPVHLQTVCFPFSEAALGKEYMEELRKVPGVHYTEEGREVPNILENYKSSKRKSYTHSSSSNFKLYRPSSRPGSSTFNPKCFISSITFYENILRSFSNSSSLEKTYAFANHEESFYWLDLSNSGTHSTLLRIDFHRSRPVCHHINEYTKSSKFLEIIIGFDTGDVMWYDPISYKYLRFNKGGSFNNSPVSNIQWLPNQENVFLVSFQNGWMIYYDKNQQEKQLYASIPEKNLKSLYLSSRGTFTVLKDFPSPDDRKPSNPIACIALSNSPINAFSISPDQQHLAVVSERGTLKLLLYEELGMLDVFHSYFGGLSCIAWSPDGKFIATGGKDDMLSVYSFPQRKLVARCQGHKSWVLGITFDRWRCKDDSYRIASVGLDCQLLLWDFLVSALHRPKSALNYVNNHVEPSKPSMNDLDDVGDLNVQSGYKGFMQNDITIHPTVSRSLIPIISPITSYAVDRAPVTSIVFQSDCMITCSLNGRIRVWQRPLC</sequence>
<dbReference type="eggNOG" id="KOG2394">
    <property type="taxonomic scope" value="Eukaryota"/>
</dbReference>
<gene>
    <name evidence="5" type="ORF">SOCG_00846</name>
</gene>
<dbReference type="OrthoDB" id="3367at2759"/>
<dbReference type="SMART" id="SM00320">
    <property type="entry name" value="WD40"/>
    <property type="match status" value="5"/>
</dbReference>
<dbReference type="GO" id="GO:0032153">
    <property type="term" value="C:cell division site"/>
    <property type="evidence" value="ECO:0007669"/>
    <property type="project" value="TreeGrafter"/>
</dbReference>
<dbReference type="PANTHER" id="PTHR14107">
    <property type="entry name" value="WD REPEAT PROTEIN"/>
    <property type="match status" value="1"/>
</dbReference>
<accession>S9R437</accession>
<dbReference type="InterPro" id="IPR015943">
    <property type="entry name" value="WD40/YVTN_repeat-like_dom_sf"/>
</dbReference>
<keyword evidence="1 3" id="KW-0853">WD repeat</keyword>
<name>S9R437_SCHOY</name>
<proteinExistence type="predicted"/>
<organism evidence="5 6">
    <name type="scientific">Schizosaccharomyces octosporus (strain yFS286)</name>
    <name type="common">Fission yeast</name>
    <name type="synonym">Octosporomyces octosporus</name>
    <dbReference type="NCBI Taxonomy" id="483514"/>
    <lineage>
        <taxon>Eukaryota</taxon>
        <taxon>Fungi</taxon>
        <taxon>Dikarya</taxon>
        <taxon>Ascomycota</taxon>
        <taxon>Taphrinomycotina</taxon>
        <taxon>Schizosaccharomycetes</taxon>
        <taxon>Schizosaccharomycetales</taxon>
        <taxon>Schizosaccharomycetaceae</taxon>
        <taxon>Schizosaccharomyces</taxon>
    </lineage>
</organism>
<dbReference type="GO" id="GO:0045013">
    <property type="term" value="P:carbon catabolite repression of transcription"/>
    <property type="evidence" value="ECO:0007669"/>
    <property type="project" value="TreeGrafter"/>
</dbReference>
<feature type="repeat" description="WD" evidence="3">
    <location>
        <begin position="356"/>
        <end position="397"/>
    </location>
</feature>
<dbReference type="GO" id="GO:0005634">
    <property type="term" value="C:nucleus"/>
    <property type="evidence" value="ECO:0007669"/>
    <property type="project" value="TreeGrafter"/>
</dbReference>
<dbReference type="GeneID" id="25029830"/>
<dbReference type="PROSITE" id="PS50082">
    <property type="entry name" value="WD_REPEATS_2"/>
    <property type="match status" value="1"/>
</dbReference>
<dbReference type="Proteomes" id="UP000016088">
    <property type="component" value="Unassembled WGS sequence"/>
</dbReference>
<dbReference type="OMA" id="MCVCWSP"/>
<dbReference type="RefSeq" id="XP_013018720.1">
    <property type="nucleotide sequence ID" value="XM_013163266.1"/>
</dbReference>
<evidence type="ECO:0000313" key="6">
    <source>
        <dbReference type="Proteomes" id="UP000016088"/>
    </source>
</evidence>
<dbReference type="InterPro" id="IPR036322">
    <property type="entry name" value="WD40_repeat_dom_sf"/>
</dbReference>
<keyword evidence="6" id="KW-1185">Reference proteome</keyword>
<evidence type="ECO:0000256" key="4">
    <source>
        <dbReference type="SAM" id="MobiDB-lite"/>
    </source>
</evidence>
<evidence type="ECO:0000256" key="1">
    <source>
        <dbReference type="ARBA" id="ARBA00022574"/>
    </source>
</evidence>
<dbReference type="Pfam" id="PF00400">
    <property type="entry name" value="WD40"/>
    <property type="match status" value="2"/>
</dbReference>
<feature type="region of interest" description="Disordered" evidence="4">
    <location>
        <begin position="101"/>
        <end position="124"/>
    </location>
</feature>
<dbReference type="HOGENOM" id="CLU_016971_1_0_1"/>
<dbReference type="Gene3D" id="2.130.10.10">
    <property type="entry name" value="YVTN repeat-like/Quinoprotein amine dehydrogenase"/>
    <property type="match status" value="1"/>
</dbReference>
<evidence type="ECO:0000256" key="2">
    <source>
        <dbReference type="ARBA" id="ARBA00022737"/>
    </source>
</evidence>
<dbReference type="SUPFAM" id="SSF50978">
    <property type="entry name" value="WD40 repeat-like"/>
    <property type="match status" value="1"/>
</dbReference>
<evidence type="ECO:0000256" key="3">
    <source>
        <dbReference type="PROSITE-ProRule" id="PRU00221"/>
    </source>
</evidence>